<keyword evidence="2" id="KW-0378">Hydrolase</keyword>
<sequence length="275" mass="30886">MFICPISYIFTAFALCYNTVSGEVVKELKNYGNTRIDHVSYRIVNGNDADIKDYPFAALIFFTPASKLIGGATIIAPLWTVTAADIGTTIEKGNIPLNLFTIRSNSSYQDELYSEHSIAKIIIHKAFSMESHDYNIAMIKVNNPFNGRYEKPIALAEKDYKYTPNTTVYVIGWGRTEKGELSKVLKYGRVTIVDSYSCRSYWRLNETTITYRMVCAFGAGTDPCTGDVGSALLQSDKLIGIALFWRTPCGDLVFPTVYTKVSEFHSWILETMQTD</sequence>
<dbReference type="GO" id="GO:0006508">
    <property type="term" value="P:proteolysis"/>
    <property type="evidence" value="ECO:0007669"/>
    <property type="project" value="UniProtKB-KW"/>
</dbReference>
<dbReference type="InterPro" id="IPR009003">
    <property type="entry name" value="Peptidase_S1_PA"/>
</dbReference>
<keyword evidence="4" id="KW-1015">Disulfide bond</keyword>
<dbReference type="Gene3D" id="2.40.10.10">
    <property type="entry name" value="Trypsin-like serine proteases"/>
    <property type="match status" value="1"/>
</dbReference>
<dbReference type="InterPro" id="IPR050430">
    <property type="entry name" value="Peptidase_S1"/>
</dbReference>
<feature type="domain" description="Peptidase S1" evidence="6">
    <location>
        <begin position="43"/>
        <end position="273"/>
    </location>
</feature>
<dbReference type="Pfam" id="PF00089">
    <property type="entry name" value="Trypsin"/>
    <property type="match status" value="1"/>
</dbReference>
<name>A0A8K0DEH3_IGNLU</name>
<dbReference type="SMART" id="SM00020">
    <property type="entry name" value="Tryp_SPc"/>
    <property type="match status" value="1"/>
</dbReference>
<dbReference type="Proteomes" id="UP000801492">
    <property type="component" value="Unassembled WGS sequence"/>
</dbReference>
<evidence type="ECO:0000256" key="1">
    <source>
        <dbReference type="ARBA" id="ARBA00022670"/>
    </source>
</evidence>
<dbReference type="CDD" id="cd00190">
    <property type="entry name" value="Tryp_SPc"/>
    <property type="match status" value="1"/>
</dbReference>
<proteinExistence type="predicted"/>
<gene>
    <name evidence="7" type="ORF">ILUMI_04365</name>
</gene>
<evidence type="ECO:0000259" key="6">
    <source>
        <dbReference type="PROSITE" id="PS50240"/>
    </source>
</evidence>
<evidence type="ECO:0000256" key="3">
    <source>
        <dbReference type="ARBA" id="ARBA00022825"/>
    </source>
</evidence>
<comment type="caution">
    <text evidence="7">The sequence shown here is derived from an EMBL/GenBank/DDBJ whole genome shotgun (WGS) entry which is preliminary data.</text>
</comment>
<evidence type="ECO:0000256" key="2">
    <source>
        <dbReference type="ARBA" id="ARBA00022801"/>
    </source>
</evidence>
<dbReference type="InterPro" id="IPR001254">
    <property type="entry name" value="Trypsin_dom"/>
</dbReference>
<dbReference type="SUPFAM" id="SSF50494">
    <property type="entry name" value="Trypsin-like serine proteases"/>
    <property type="match status" value="1"/>
</dbReference>
<keyword evidence="8" id="KW-1185">Reference proteome</keyword>
<dbReference type="AlphaFoldDB" id="A0A8K0DEH3"/>
<keyword evidence="1" id="KW-0645">Protease</keyword>
<dbReference type="PANTHER" id="PTHR24276:SF96">
    <property type="entry name" value="PEPTIDASE S1 DOMAIN-CONTAINING PROTEIN"/>
    <property type="match status" value="1"/>
</dbReference>
<feature type="signal peptide" evidence="5">
    <location>
        <begin position="1"/>
        <end position="22"/>
    </location>
</feature>
<evidence type="ECO:0000313" key="7">
    <source>
        <dbReference type="EMBL" id="KAF2901821.1"/>
    </source>
</evidence>
<dbReference type="PANTHER" id="PTHR24276">
    <property type="entry name" value="POLYSERASE-RELATED"/>
    <property type="match status" value="1"/>
</dbReference>
<evidence type="ECO:0000313" key="8">
    <source>
        <dbReference type="Proteomes" id="UP000801492"/>
    </source>
</evidence>
<reference evidence="7" key="1">
    <citation type="submission" date="2019-08" db="EMBL/GenBank/DDBJ databases">
        <title>The genome of the North American firefly Photinus pyralis.</title>
        <authorList>
            <consortium name="Photinus pyralis genome working group"/>
            <person name="Fallon T.R."/>
            <person name="Sander Lower S.E."/>
            <person name="Weng J.-K."/>
        </authorList>
    </citation>
    <scope>NUCLEOTIDE SEQUENCE</scope>
    <source>
        <strain evidence="7">TRF0915ILg1</strain>
        <tissue evidence="7">Whole body</tissue>
    </source>
</reference>
<dbReference type="EMBL" id="VTPC01001485">
    <property type="protein sequence ID" value="KAF2901821.1"/>
    <property type="molecule type" value="Genomic_DNA"/>
</dbReference>
<dbReference type="GO" id="GO:0004252">
    <property type="term" value="F:serine-type endopeptidase activity"/>
    <property type="evidence" value="ECO:0007669"/>
    <property type="project" value="InterPro"/>
</dbReference>
<keyword evidence="5" id="KW-0732">Signal</keyword>
<protein>
    <recommendedName>
        <fullName evidence="6">Peptidase S1 domain-containing protein</fullName>
    </recommendedName>
</protein>
<evidence type="ECO:0000256" key="4">
    <source>
        <dbReference type="ARBA" id="ARBA00023157"/>
    </source>
</evidence>
<dbReference type="OrthoDB" id="8189841at2759"/>
<dbReference type="PROSITE" id="PS50240">
    <property type="entry name" value="TRYPSIN_DOM"/>
    <property type="match status" value="1"/>
</dbReference>
<feature type="chain" id="PRO_5035478935" description="Peptidase S1 domain-containing protein" evidence="5">
    <location>
        <begin position="23"/>
        <end position="275"/>
    </location>
</feature>
<accession>A0A8K0DEH3</accession>
<organism evidence="7 8">
    <name type="scientific">Ignelater luminosus</name>
    <name type="common">Cucubano</name>
    <name type="synonym">Pyrophorus luminosus</name>
    <dbReference type="NCBI Taxonomy" id="2038154"/>
    <lineage>
        <taxon>Eukaryota</taxon>
        <taxon>Metazoa</taxon>
        <taxon>Ecdysozoa</taxon>
        <taxon>Arthropoda</taxon>
        <taxon>Hexapoda</taxon>
        <taxon>Insecta</taxon>
        <taxon>Pterygota</taxon>
        <taxon>Neoptera</taxon>
        <taxon>Endopterygota</taxon>
        <taxon>Coleoptera</taxon>
        <taxon>Polyphaga</taxon>
        <taxon>Elateriformia</taxon>
        <taxon>Elateroidea</taxon>
        <taxon>Elateridae</taxon>
        <taxon>Agrypninae</taxon>
        <taxon>Pyrophorini</taxon>
        <taxon>Ignelater</taxon>
    </lineage>
</organism>
<keyword evidence="3" id="KW-0720">Serine protease</keyword>
<evidence type="ECO:0000256" key="5">
    <source>
        <dbReference type="SAM" id="SignalP"/>
    </source>
</evidence>
<dbReference type="InterPro" id="IPR043504">
    <property type="entry name" value="Peptidase_S1_PA_chymotrypsin"/>
</dbReference>